<dbReference type="SUPFAM" id="SSF55681">
    <property type="entry name" value="Class II aaRS and biotin synthetases"/>
    <property type="match status" value="1"/>
</dbReference>
<dbReference type="Gene3D" id="3.40.50.800">
    <property type="entry name" value="Anticodon-binding domain"/>
    <property type="match status" value="1"/>
</dbReference>
<dbReference type="OrthoDB" id="1906957at2759"/>
<dbReference type="InterPro" id="IPR015807">
    <property type="entry name" value="His-tRNA-ligase"/>
</dbReference>
<feature type="compositionally biased region" description="Basic and acidic residues" evidence="10">
    <location>
        <begin position="65"/>
        <end position="76"/>
    </location>
</feature>
<comment type="similarity">
    <text evidence="1">Belongs to the class-II aminoacyl-tRNA synthetase family.</text>
</comment>
<evidence type="ECO:0000256" key="8">
    <source>
        <dbReference type="ARBA" id="ARBA00047639"/>
    </source>
</evidence>
<evidence type="ECO:0000256" key="1">
    <source>
        <dbReference type="ARBA" id="ARBA00008226"/>
    </source>
</evidence>
<dbReference type="FunCoup" id="A0A7M7JF26">
    <property type="interactions" value="2190"/>
</dbReference>
<feature type="domain" description="Aminoacyl-transfer RNA synthetases class-II family profile" evidence="11">
    <location>
        <begin position="101"/>
        <end position="445"/>
    </location>
</feature>
<dbReference type="RefSeq" id="XP_022649213.1">
    <property type="nucleotide sequence ID" value="XM_022793478.1"/>
</dbReference>
<comment type="catalytic activity">
    <reaction evidence="8">
        <text>tRNA(His) + L-histidine + ATP = L-histidyl-tRNA(His) + AMP + diphosphate + H(+)</text>
        <dbReference type="Rhea" id="RHEA:17313"/>
        <dbReference type="Rhea" id="RHEA-COMP:9665"/>
        <dbReference type="Rhea" id="RHEA-COMP:9689"/>
        <dbReference type="ChEBI" id="CHEBI:15378"/>
        <dbReference type="ChEBI" id="CHEBI:30616"/>
        <dbReference type="ChEBI" id="CHEBI:33019"/>
        <dbReference type="ChEBI" id="CHEBI:57595"/>
        <dbReference type="ChEBI" id="CHEBI:78442"/>
        <dbReference type="ChEBI" id="CHEBI:78527"/>
        <dbReference type="ChEBI" id="CHEBI:456215"/>
        <dbReference type="EC" id="6.1.1.21"/>
    </reaction>
</comment>
<feature type="binding site" evidence="9">
    <location>
        <begin position="170"/>
        <end position="172"/>
    </location>
    <ligand>
        <name>L-histidine</name>
        <dbReference type="ChEBI" id="CHEBI:57595"/>
    </ligand>
</feature>
<evidence type="ECO:0000256" key="5">
    <source>
        <dbReference type="ARBA" id="ARBA00022840"/>
    </source>
</evidence>
<dbReference type="GO" id="GO:0032543">
    <property type="term" value="P:mitochondrial translation"/>
    <property type="evidence" value="ECO:0007669"/>
    <property type="project" value="TreeGrafter"/>
</dbReference>
<dbReference type="NCBIfam" id="TIGR00442">
    <property type="entry name" value="hisS"/>
    <property type="match status" value="1"/>
</dbReference>
<dbReference type="EC" id="6.1.1.21" evidence="2"/>
<dbReference type="PANTHER" id="PTHR11476">
    <property type="entry name" value="HISTIDYL-TRNA SYNTHETASE"/>
    <property type="match status" value="1"/>
</dbReference>
<dbReference type="GeneID" id="111245301"/>
<dbReference type="CDD" id="cd00773">
    <property type="entry name" value="HisRS-like_core"/>
    <property type="match status" value="1"/>
</dbReference>
<dbReference type="OMA" id="CGGGNFK"/>
<sequence length="547" mass="61513">MQVFTRPTLSGVVRYSKAFSWQSGCCASTQIISSSVFGDSCWPRNGNRLSSLWDAAAVSEKMDLKIQSDGKEKDEPQDGAARKGPKSIKKEEKFILKTPKGTRDQGPMQMALREHVFAIVKECFTRHGAEQIDTPVFELKQTLTGKYGEDSKLIYDLADQGGEILSLRYDLTVPFARYLAMNKIANIKRFHIGKVYRRDNPAMTRGRYREFYQCDFDIAGQYDPMLPDMECIQIACEIIKKLDIGEFVIKVNHREILNGMFNKCGVPNEKFKEICSALDKLDKSPWEEVKKEMCEVKGLAEETADKIEKFVKFNGGVELVDKFLGEDLGKNPNAKKGLEDLKLLFEYAEIYGIAQYLSFDLSLARGLDYYTGVIYEAILRQNPASPQDEGESVGSIAAGGRYDGLVGVFDAKNKSTPCVGISIGVERIFTILENRQPNDAHSGLPIRSVATEVYVCSAQKGLAKERMKICAELWANGFKVEQSFKLNPKLLVQLQYCEDKRIPFAIIIGESEIEQGIVKLKTVVTREEVEVNRKDLVATLRQKVARS</sequence>
<dbReference type="InterPro" id="IPR004516">
    <property type="entry name" value="HisRS/HisZ"/>
</dbReference>
<organism evidence="12 13">
    <name type="scientific">Varroa destructor</name>
    <name type="common">Honeybee mite</name>
    <dbReference type="NCBI Taxonomy" id="109461"/>
    <lineage>
        <taxon>Eukaryota</taxon>
        <taxon>Metazoa</taxon>
        <taxon>Ecdysozoa</taxon>
        <taxon>Arthropoda</taxon>
        <taxon>Chelicerata</taxon>
        <taxon>Arachnida</taxon>
        <taxon>Acari</taxon>
        <taxon>Parasitiformes</taxon>
        <taxon>Mesostigmata</taxon>
        <taxon>Gamasina</taxon>
        <taxon>Dermanyssoidea</taxon>
        <taxon>Varroidae</taxon>
        <taxon>Varroa</taxon>
    </lineage>
</organism>
<dbReference type="FunFam" id="3.40.50.800:FF:000008">
    <property type="entry name" value="histidine--tRNA ligase, cytoplasmic isoform X1"/>
    <property type="match status" value="1"/>
</dbReference>
<evidence type="ECO:0000256" key="7">
    <source>
        <dbReference type="ARBA" id="ARBA00023146"/>
    </source>
</evidence>
<dbReference type="SUPFAM" id="SSF52954">
    <property type="entry name" value="Class II aaRS ABD-related"/>
    <property type="match status" value="1"/>
</dbReference>
<dbReference type="GO" id="GO:0005739">
    <property type="term" value="C:mitochondrion"/>
    <property type="evidence" value="ECO:0007669"/>
    <property type="project" value="TreeGrafter"/>
</dbReference>
<dbReference type="Pfam" id="PF13393">
    <property type="entry name" value="tRNA-synt_His"/>
    <property type="match status" value="1"/>
</dbReference>
<keyword evidence="13" id="KW-1185">Reference proteome</keyword>
<dbReference type="FunFam" id="3.30.930.10:FF:000021">
    <property type="entry name" value="Probable histidine--tRNA ligase, mitochondrial"/>
    <property type="match status" value="1"/>
</dbReference>
<dbReference type="PROSITE" id="PS50862">
    <property type="entry name" value="AA_TRNA_LIGASE_II"/>
    <property type="match status" value="1"/>
</dbReference>
<dbReference type="PIRSF" id="PIRSF001549">
    <property type="entry name" value="His-tRNA_synth"/>
    <property type="match status" value="1"/>
</dbReference>
<feature type="binding site" evidence="9">
    <location>
        <begin position="369"/>
        <end position="370"/>
    </location>
    <ligand>
        <name>L-histidine</name>
        <dbReference type="ChEBI" id="CHEBI:57595"/>
    </ligand>
</feature>
<evidence type="ECO:0000256" key="10">
    <source>
        <dbReference type="SAM" id="MobiDB-lite"/>
    </source>
</evidence>
<dbReference type="GO" id="GO:0006427">
    <property type="term" value="P:histidyl-tRNA aminoacylation"/>
    <property type="evidence" value="ECO:0007669"/>
    <property type="project" value="InterPro"/>
</dbReference>
<feature type="binding site" evidence="9">
    <location>
        <position position="213"/>
    </location>
    <ligand>
        <name>L-histidine</name>
        <dbReference type="ChEBI" id="CHEBI:57595"/>
    </ligand>
</feature>
<feature type="binding site" evidence="9">
    <location>
        <position position="365"/>
    </location>
    <ligand>
        <name>L-histidine</name>
        <dbReference type="ChEBI" id="CHEBI:57595"/>
    </ligand>
</feature>
<reference evidence="12" key="1">
    <citation type="submission" date="2021-01" db="UniProtKB">
        <authorList>
            <consortium name="EnsemblMetazoa"/>
        </authorList>
    </citation>
    <scope>IDENTIFICATION</scope>
</reference>
<dbReference type="PANTHER" id="PTHR11476:SF7">
    <property type="entry name" value="HISTIDINE--TRNA LIGASE"/>
    <property type="match status" value="1"/>
</dbReference>
<dbReference type="InterPro" id="IPR045864">
    <property type="entry name" value="aa-tRNA-synth_II/BPL/LPL"/>
</dbReference>
<feature type="binding site" evidence="9">
    <location>
        <position position="217"/>
    </location>
    <ligand>
        <name>L-histidine</name>
        <dbReference type="ChEBI" id="CHEBI:57595"/>
    </ligand>
</feature>
<feature type="region of interest" description="Disordered" evidence="10">
    <location>
        <begin position="65"/>
        <end position="86"/>
    </location>
</feature>
<evidence type="ECO:0000256" key="9">
    <source>
        <dbReference type="PIRSR" id="PIRSR001549-1"/>
    </source>
</evidence>
<dbReference type="KEGG" id="vde:111245301"/>
<keyword evidence="6" id="KW-0648">Protein biosynthesis</keyword>
<dbReference type="GO" id="GO:0005524">
    <property type="term" value="F:ATP binding"/>
    <property type="evidence" value="ECO:0007669"/>
    <property type="project" value="UniProtKB-KW"/>
</dbReference>
<evidence type="ECO:0000313" key="13">
    <source>
        <dbReference type="Proteomes" id="UP000594260"/>
    </source>
</evidence>
<keyword evidence="3" id="KW-0436">Ligase</keyword>
<name>A0A7M7JF26_VARDE</name>
<dbReference type="EnsemblMetazoa" id="XM_022793478">
    <property type="protein sequence ID" value="XP_022649213"/>
    <property type="gene ID" value="LOC111245301"/>
</dbReference>
<dbReference type="Pfam" id="PF03129">
    <property type="entry name" value="HGTP_anticodon"/>
    <property type="match status" value="1"/>
</dbReference>
<dbReference type="InterPro" id="IPR036621">
    <property type="entry name" value="Anticodon-bd_dom_sf"/>
</dbReference>
<evidence type="ECO:0000256" key="6">
    <source>
        <dbReference type="ARBA" id="ARBA00022917"/>
    </source>
</evidence>
<dbReference type="GO" id="GO:0004821">
    <property type="term" value="F:histidine-tRNA ligase activity"/>
    <property type="evidence" value="ECO:0007669"/>
    <property type="project" value="UniProtKB-EC"/>
</dbReference>
<protein>
    <recommendedName>
        <fullName evidence="2">histidine--tRNA ligase</fullName>
        <ecNumber evidence="2">6.1.1.21</ecNumber>
    </recommendedName>
</protein>
<dbReference type="Gene3D" id="3.30.930.10">
    <property type="entry name" value="Bira Bifunctional Protein, Domain 2"/>
    <property type="match status" value="1"/>
</dbReference>
<feature type="binding site" evidence="9">
    <location>
        <position position="197"/>
    </location>
    <ligand>
        <name>L-histidine</name>
        <dbReference type="ChEBI" id="CHEBI:57595"/>
    </ligand>
</feature>
<dbReference type="InterPro" id="IPR041715">
    <property type="entry name" value="HisRS-like_core"/>
</dbReference>
<evidence type="ECO:0000256" key="4">
    <source>
        <dbReference type="ARBA" id="ARBA00022741"/>
    </source>
</evidence>
<dbReference type="Proteomes" id="UP000594260">
    <property type="component" value="Unplaced"/>
</dbReference>
<keyword evidence="4" id="KW-0547">Nucleotide-binding</keyword>
<dbReference type="InParanoid" id="A0A7M7JF26"/>
<evidence type="ECO:0000256" key="2">
    <source>
        <dbReference type="ARBA" id="ARBA00012815"/>
    </source>
</evidence>
<evidence type="ECO:0000259" key="11">
    <source>
        <dbReference type="PROSITE" id="PS50862"/>
    </source>
</evidence>
<dbReference type="InterPro" id="IPR006195">
    <property type="entry name" value="aa-tRNA-synth_II"/>
</dbReference>
<dbReference type="GO" id="GO:0003723">
    <property type="term" value="F:RNA binding"/>
    <property type="evidence" value="ECO:0007669"/>
    <property type="project" value="TreeGrafter"/>
</dbReference>
<dbReference type="GO" id="GO:0005829">
    <property type="term" value="C:cytosol"/>
    <property type="evidence" value="ECO:0007669"/>
    <property type="project" value="TreeGrafter"/>
</dbReference>
<evidence type="ECO:0000313" key="12">
    <source>
        <dbReference type="EnsemblMetazoa" id="XP_022649213"/>
    </source>
</evidence>
<accession>A0A7M7JF26</accession>
<proteinExistence type="inferred from homology"/>
<dbReference type="InterPro" id="IPR033656">
    <property type="entry name" value="HisRS_anticodon"/>
</dbReference>
<keyword evidence="7" id="KW-0030">Aminoacyl-tRNA synthetase</keyword>
<dbReference type="CDD" id="cd00859">
    <property type="entry name" value="HisRS_anticodon"/>
    <property type="match status" value="1"/>
</dbReference>
<dbReference type="CTD" id="32841"/>
<dbReference type="AlphaFoldDB" id="A0A7M7JF26"/>
<dbReference type="InterPro" id="IPR004154">
    <property type="entry name" value="Anticodon-bd"/>
</dbReference>
<keyword evidence="5" id="KW-0067">ATP-binding</keyword>
<evidence type="ECO:0000256" key="3">
    <source>
        <dbReference type="ARBA" id="ARBA00022598"/>
    </source>
</evidence>